<dbReference type="NCBIfam" id="TIGR01979">
    <property type="entry name" value="sufS"/>
    <property type="match status" value="1"/>
</dbReference>
<evidence type="ECO:0000313" key="8">
    <source>
        <dbReference type="EMBL" id="MBB6063310.1"/>
    </source>
</evidence>
<dbReference type="InterPro" id="IPR015424">
    <property type="entry name" value="PyrdxlP-dep_Trfase"/>
</dbReference>
<keyword evidence="9" id="KW-1185">Reference proteome</keyword>
<evidence type="ECO:0000256" key="6">
    <source>
        <dbReference type="ARBA" id="ARBA00050776"/>
    </source>
</evidence>
<evidence type="ECO:0000256" key="2">
    <source>
        <dbReference type="ARBA" id="ARBA00010447"/>
    </source>
</evidence>
<dbReference type="Pfam" id="PF00266">
    <property type="entry name" value="Aminotran_5"/>
    <property type="match status" value="1"/>
</dbReference>
<dbReference type="Gene3D" id="3.90.1150.10">
    <property type="entry name" value="Aspartate Aminotransferase, domain 1"/>
    <property type="match status" value="1"/>
</dbReference>
<dbReference type="GO" id="GO:0031071">
    <property type="term" value="F:cysteine desulfurase activity"/>
    <property type="evidence" value="ECO:0007669"/>
    <property type="project" value="UniProtKB-EC"/>
</dbReference>
<comment type="catalytic activity">
    <reaction evidence="6">
        <text>(sulfur carrier)-H + L-cysteine = (sulfur carrier)-SH + L-alanine</text>
        <dbReference type="Rhea" id="RHEA:43892"/>
        <dbReference type="Rhea" id="RHEA-COMP:14737"/>
        <dbReference type="Rhea" id="RHEA-COMP:14739"/>
        <dbReference type="ChEBI" id="CHEBI:29917"/>
        <dbReference type="ChEBI" id="CHEBI:35235"/>
        <dbReference type="ChEBI" id="CHEBI:57972"/>
        <dbReference type="ChEBI" id="CHEBI:64428"/>
        <dbReference type="EC" id="2.8.1.7"/>
    </reaction>
</comment>
<dbReference type="PANTHER" id="PTHR43586">
    <property type="entry name" value="CYSTEINE DESULFURASE"/>
    <property type="match status" value="1"/>
</dbReference>
<dbReference type="Gene3D" id="3.40.640.10">
    <property type="entry name" value="Type I PLP-dependent aspartate aminotransferase-like (Major domain)"/>
    <property type="match status" value="1"/>
</dbReference>
<dbReference type="GO" id="GO:0006534">
    <property type="term" value="P:cysteine metabolic process"/>
    <property type="evidence" value="ECO:0007669"/>
    <property type="project" value="InterPro"/>
</dbReference>
<comment type="caution">
    <text evidence="8">The sequence shown here is derived from an EMBL/GenBank/DDBJ whole genome shotgun (WGS) entry which is preliminary data.</text>
</comment>
<dbReference type="CDD" id="cd06453">
    <property type="entry name" value="SufS_like"/>
    <property type="match status" value="1"/>
</dbReference>
<protein>
    <recommendedName>
        <fullName evidence="3">cysteine desulfurase</fullName>
        <ecNumber evidence="3">2.8.1.7</ecNumber>
    </recommendedName>
</protein>
<accession>A0A841GUN0</accession>
<gene>
    <name evidence="8" type="ORF">HNP65_001774</name>
</gene>
<dbReference type="RefSeq" id="WP_184619891.1">
    <property type="nucleotide sequence ID" value="NZ_JACHEX010000005.1"/>
</dbReference>
<dbReference type="InterPro" id="IPR015421">
    <property type="entry name" value="PyrdxlP-dep_Trfase_major"/>
</dbReference>
<dbReference type="SUPFAM" id="SSF53383">
    <property type="entry name" value="PLP-dependent transferases"/>
    <property type="match status" value="1"/>
</dbReference>
<evidence type="ECO:0000256" key="1">
    <source>
        <dbReference type="ARBA" id="ARBA00001933"/>
    </source>
</evidence>
<dbReference type="PANTHER" id="PTHR43586:SF8">
    <property type="entry name" value="CYSTEINE DESULFURASE 1, CHLOROPLASTIC"/>
    <property type="match status" value="1"/>
</dbReference>
<reference evidence="8 9" key="1">
    <citation type="submission" date="2020-08" db="EMBL/GenBank/DDBJ databases">
        <title>Genomic Encyclopedia of Type Strains, Phase IV (KMG-IV): sequencing the most valuable type-strain genomes for metagenomic binning, comparative biology and taxonomic classification.</title>
        <authorList>
            <person name="Goeker M."/>
        </authorList>
    </citation>
    <scope>NUCLEOTIDE SEQUENCE [LARGE SCALE GENOMIC DNA]</scope>
    <source>
        <strain evidence="8 9">DSM 13481</strain>
    </source>
</reference>
<sequence length="413" mass="46587">MLSKNILNDFPVLSRTIKGNRIVYLDSAASTLKPKPVIDKLSKFYLENYANVHRAVHTLASESTQMLEFSRKNYANFLNASEHEIIFTSGTTMSINLIVESLVRSKILNKDDIVLTTLVEHHANFVPWVRLSKLHGFRVEFVEPSLRFGTLAIEDFLKKDINPKVVAITGHSNVTGQLIDIEKIRNIFPNSILIVDGAQLIPHQRIDVKSLDIDFLCFSVHKMLGPSGIGVLYGKSQYLETLEPFLYGGEMIDKVGVEDVTFNVLPYKFEAGTPNIGGIVGANYALEYLKNIGFDEAKKHILDLTKYAIEKFRNIENVEVYGPLDESHCGILSFNIDGIHPHDVAHLLDEKFGVAVRSGHHCAQPLMNVLKSQSRLSQFPNSTCRASFYIYNSYEDIDILIEGIKKIKEWFDV</sequence>
<comment type="cofactor">
    <cofactor evidence="1">
        <name>pyridoxal 5'-phosphate</name>
        <dbReference type="ChEBI" id="CHEBI:597326"/>
    </cofactor>
</comment>
<keyword evidence="4" id="KW-0808">Transferase</keyword>
<dbReference type="EMBL" id="JACHEX010000005">
    <property type="protein sequence ID" value="MBB6063310.1"/>
    <property type="molecule type" value="Genomic_DNA"/>
</dbReference>
<dbReference type="InterPro" id="IPR015422">
    <property type="entry name" value="PyrdxlP-dep_Trfase_small"/>
</dbReference>
<dbReference type="GO" id="GO:0030170">
    <property type="term" value="F:pyridoxal phosphate binding"/>
    <property type="evidence" value="ECO:0007669"/>
    <property type="project" value="InterPro"/>
</dbReference>
<comment type="similarity">
    <text evidence="2">Belongs to the class-V pyridoxal-phosphate-dependent aminotransferase family. Csd subfamily.</text>
</comment>
<evidence type="ECO:0000256" key="3">
    <source>
        <dbReference type="ARBA" id="ARBA00012239"/>
    </source>
</evidence>
<dbReference type="EC" id="2.8.1.7" evidence="3"/>
<proteinExistence type="inferred from homology"/>
<keyword evidence="5" id="KW-0663">Pyridoxal phosphate</keyword>
<dbReference type="InterPro" id="IPR000192">
    <property type="entry name" value="Aminotrans_V_dom"/>
</dbReference>
<dbReference type="AlphaFoldDB" id="A0A841GUN0"/>
<feature type="domain" description="Aminotransferase class V" evidence="7">
    <location>
        <begin position="23"/>
        <end position="400"/>
    </location>
</feature>
<evidence type="ECO:0000256" key="5">
    <source>
        <dbReference type="ARBA" id="ARBA00022898"/>
    </source>
</evidence>
<name>A0A841GUN0_9BACT</name>
<organism evidence="8 9">
    <name type="scientific">Thermosipho japonicus</name>
    <dbReference type="NCBI Taxonomy" id="90323"/>
    <lineage>
        <taxon>Bacteria</taxon>
        <taxon>Thermotogati</taxon>
        <taxon>Thermotogota</taxon>
        <taxon>Thermotogae</taxon>
        <taxon>Thermotogales</taxon>
        <taxon>Fervidobacteriaceae</taxon>
        <taxon>Thermosipho</taxon>
    </lineage>
</organism>
<dbReference type="Proteomes" id="UP000555828">
    <property type="component" value="Unassembled WGS sequence"/>
</dbReference>
<evidence type="ECO:0000259" key="7">
    <source>
        <dbReference type="Pfam" id="PF00266"/>
    </source>
</evidence>
<dbReference type="InterPro" id="IPR010970">
    <property type="entry name" value="Cys_dSase_SufS"/>
</dbReference>
<evidence type="ECO:0000313" key="9">
    <source>
        <dbReference type="Proteomes" id="UP000555828"/>
    </source>
</evidence>
<evidence type="ECO:0000256" key="4">
    <source>
        <dbReference type="ARBA" id="ARBA00022679"/>
    </source>
</evidence>